<sequence>MSARTAPARTLLATALTMLLALTVAACSGSAQAGELSDTATTATATATGSATEATQDTSRPNIVFVLTDDLSMNLLPYLPTVQRMQDEGTAFAQNFTTDSLCCPSRASIFTGRYPHSTGIYRNSGPQGGFKTFMKKGLDSDTFGTDLQAAGYKTAMMGKLLNQYEPDGQTPAGWDEWALAGMAYKQYDYTLNQNGTTVKYGSDPEDYMTDVIGARGRDFVARKAAANEPFMLEVATFTPHKPYPVAPRHQGLFKNLKAPRTAAYDTMPSPAPAWMAKHQLTRAEIKRMDRDFRKRVQGVQAVDDLVRGLWEQIRASGIEDNTYLVFSSDNGYHMGEYALLSGKMTAYDTDVHVPLVVVGPDVAKHRTVNALTSNIDLRATFGEIAGQPTPEISDGQSLAALWSTTKKSSPVTDRDLVLIEHRGPDLIVGGDPDYEGFRSANPPGYDALRSRDFLYIEYLHGETEYYDLRTDPDELHNIAGTLSKKRLAGLSAKLHEVATCTGHVQCAKAQQL</sequence>
<dbReference type="PANTHER" id="PTHR43108:SF8">
    <property type="entry name" value="SD21168P"/>
    <property type="match status" value="1"/>
</dbReference>
<dbReference type="EMBL" id="JAHBAY010000005">
    <property type="protein sequence ID" value="MBT0770158.1"/>
    <property type="molecule type" value="Genomic_DNA"/>
</dbReference>
<reference evidence="7 8" key="1">
    <citation type="submission" date="2021-05" db="EMBL/GenBank/DDBJ databases">
        <title>Kineosporia and Streptomyces sp. nov. two new marine actinobacteria isolated from Coral.</title>
        <authorList>
            <person name="Buangrab K."/>
            <person name="Sutthacheep M."/>
            <person name="Yeemin T."/>
            <person name="Harunari E."/>
            <person name="Igarashi Y."/>
            <person name="Kanchanasin P."/>
            <person name="Tanasupawat S."/>
            <person name="Phongsopitanun W."/>
        </authorList>
    </citation>
    <scope>NUCLEOTIDE SEQUENCE [LARGE SCALE GENOMIC DNA]</scope>
    <source>
        <strain evidence="7 8">J2-2</strain>
    </source>
</reference>
<organism evidence="7 8">
    <name type="scientific">Kineosporia corallincola</name>
    <dbReference type="NCBI Taxonomy" id="2835133"/>
    <lineage>
        <taxon>Bacteria</taxon>
        <taxon>Bacillati</taxon>
        <taxon>Actinomycetota</taxon>
        <taxon>Actinomycetes</taxon>
        <taxon>Kineosporiales</taxon>
        <taxon>Kineosporiaceae</taxon>
        <taxon>Kineosporia</taxon>
    </lineage>
</organism>
<dbReference type="InterPro" id="IPR000917">
    <property type="entry name" value="Sulfatase_N"/>
</dbReference>
<feature type="chain" id="PRO_5045049634" evidence="5">
    <location>
        <begin position="34"/>
        <end position="512"/>
    </location>
</feature>
<comment type="caution">
    <text evidence="7">The sequence shown here is derived from an EMBL/GenBank/DDBJ whole genome shotgun (WGS) entry which is preliminary data.</text>
</comment>
<dbReference type="InterPro" id="IPR012251">
    <property type="entry name" value="GlcNAc_6-SO4ase"/>
</dbReference>
<dbReference type="PROSITE" id="PS00523">
    <property type="entry name" value="SULFATASE_1"/>
    <property type="match status" value="1"/>
</dbReference>
<dbReference type="InterPro" id="IPR024607">
    <property type="entry name" value="Sulfatase_CS"/>
</dbReference>
<comment type="similarity">
    <text evidence="1">Belongs to the sulfatase family.</text>
</comment>
<keyword evidence="2 5" id="KW-0732">Signal</keyword>
<evidence type="ECO:0000313" key="7">
    <source>
        <dbReference type="EMBL" id="MBT0770158.1"/>
    </source>
</evidence>
<evidence type="ECO:0000256" key="3">
    <source>
        <dbReference type="ARBA" id="ARBA00022801"/>
    </source>
</evidence>
<feature type="domain" description="Sulfatase N-terminal" evidence="6">
    <location>
        <begin position="61"/>
        <end position="386"/>
    </location>
</feature>
<dbReference type="RefSeq" id="WP_214156449.1">
    <property type="nucleotide sequence ID" value="NZ_JAHBAY010000005.1"/>
</dbReference>
<evidence type="ECO:0000256" key="2">
    <source>
        <dbReference type="ARBA" id="ARBA00022729"/>
    </source>
</evidence>
<keyword evidence="3" id="KW-0378">Hydrolase</keyword>
<accession>A0ABS5TJB7</accession>
<keyword evidence="8" id="KW-1185">Reference proteome</keyword>
<dbReference type="Pfam" id="PF00884">
    <property type="entry name" value="Sulfatase"/>
    <property type="match status" value="1"/>
</dbReference>
<proteinExistence type="inferred from homology"/>
<evidence type="ECO:0000313" key="8">
    <source>
        <dbReference type="Proteomes" id="UP001197247"/>
    </source>
</evidence>
<dbReference type="InterPro" id="IPR017850">
    <property type="entry name" value="Alkaline_phosphatase_core_sf"/>
</dbReference>
<dbReference type="Proteomes" id="UP001197247">
    <property type="component" value="Unassembled WGS sequence"/>
</dbReference>
<evidence type="ECO:0000256" key="5">
    <source>
        <dbReference type="SAM" id="SignalP"/>
    </source>
</evidence>
<dbReference type="Gene3D" id="3.40.720.10">
    <property type="entry name" value="Alkaline Phosphatase, subunit A"/>
    <property type="match status" value="1"/>
</dbReference>
<dbReference type="SUPFAM" id="SSF53649">
    <property type="entry name" value="Alkaline phosphatase-like"/>
    <property type="match status" value="1"/>
</dbReference>
<dbReference type="PIRSF" id="PIRSF036666">
    <property type="entry name" value="G6S"/>
    <property type="match status" value="1"/>
</dbReference>
<feature type="signal peptide" evidence="5">
    <location>
        <begin position="1"/>
        <end position="33"/>
    </location>
</feature>
<dbReference type="PANTHER" id="PTHR43108">
    <property type="entry name" value="N-ACETYLGLUCOSAMINE-6-SULFATASE FAMILY MEMBER"/>
    <property type="match status" value="1"/>
</dbReference>
<gene>
    <name evidence="7" type="ORF">KIH74_14555</name>
</gene>
<dbReference type="PROSITE" id="PS51257">
    <property type="entry name" value="PROKAR_LIPOPROTEIN"/>
    <property type="match status" value="1"/>
</dbReference>
<evidence type="ECO:0000259" key="6">
    <source>
        <dbReference type="Pfam" id="PF00884"/>
    </source>
</evidence>
<protein>
    <submittedName>
        <fullName evidence="7">Sulfatase</fullName>
    </submittedName>
</protein>
<name>A0ABS5TJB7_9ACTN</name>
<keyword evidence="4" id="KW-0325">Glycoprotein</keyword>
<dbReference type="CDD" id="cd16147">
    <property type="entry name" value="G6S"/>
    <property type="match status" value="1"/>
</dbReference>
<evidence type="ECO:0000256" key="4">
    <source>
        <dbReference type="ARBA" id="ARBA00023180"/>
    </source>
</evidence>
<evidence type="ECO:0000256" key="1">
    <source>
        <dbReference type="ARBA" id="ARBA00008779"/>
    </source>
</evidence>